<evidence type="ECO:0000256" key="1">
    <source>
        <dbReference type="SAM" id="MobiDB-lite"/>
    </source>
</evidence>
<evidence type="ECO:0000313" key="2">
    <source>
        <dbReference type="EMBL" id="PRQ54984.1"/>
    </source>
</evidence>
<feature type="compositionally biased region" description="Low complexity" evidence="1">
    <location>
        <begin position="1"/>
        <end position="22"/>
    </location>
</feature>
<accession>A0A2P6S8J9</accession>
<protein>
    <submittedName>
        <fullName evidence="2">Uncharacterized protein</fullName>
    </submittedName>
</protein>
<dbReference type="AlphaFoldDB" id="A0A2P6S8J9"/>
<organism evidence="2 3">
    <name type="scientific">Rosa chinensis</name>
    <name type="common">China rose</name>
    <dbReference type="NCBI Taxonomy" id="74649"/>
    <lineage>
        <taxon>Eukaryota</taxon>
        <taxon>Viridiplantae</taxon>
        <taxon>Streptophyta</taxon>
        <taxon>Embryophyta</taxon>
        <taxon>Tracheophyta</taxon>
        <taxon>Spermatophyta</taxon>
        <taxon>Magnoliopsida</taxon>
        <taxon>eudicotyledons</taxon>
        <taxon>Gunneridae</taxon>
        <taxon>Pentapetalae</taxon>
        <taxon>rosids</taxon>
        <taxon>fabids</taxon>
        <taxon>Rosales</taxon>
        <taxon>Rosaceae</taxon>
        <taxon>Rosoideae</taxon>
        <taxon>Rosoideae incertae sedis</taxon>
        <taxon>Rosa</taxon>
    </lineage>
</organism>
<dbReference type="Proteomes" id="UP000238479">
    <property type="component" value="Chromosome 1"/>
</dbReference>
<reference evidence="2 3" key="1">
    <citation type="journal article" date="2018" name="Nat. Genet.">
        <title>The Rosa genome provides new insights in the design of modern roses.</title>
        <authorList>
            <person name="Bendahmane M."/>
        </authorList>
    </citation>
    <scope>NUCLEOTIDE SEQUENCE [LARGE SCALE GENOMIC DNA]</scope>
    <source>
        <strain evidence="3">cv. Old Blush</strain>
    </source>
</reference>
<keyword evidence="3" id="KW-1185">Reference proteome</keyword>
<dbReference type="Gramene" id="PRQ54984">
    <property type="protein sequence ID" value="PRQ54984"/>
    <property type="gene ID" value="RchiOBHm_Chr1g0319621"/>
</dbReference>
<comment type="caution">
    <text evidence="2">The sequence shown here is derived from an EMBL/GenBank/DDBJ whole genome shotgun (WGS) entry which is preliminary data.</text>
</comment>
<feature type="region of interest" description="Disordered" evidence="1">
    <location>
        <begin position="1"/>
        <end position="56"/>
    </location>
</feature>
<sequence length="56" mass="6087">MHRPGLSLPLSFSLPPSETPSPATISPHRLHQSTQHPKPTQARALTSKYIAGSLYP</sequence>
<dbReference type="EMBL" id="PDCK01000039">
    <property type="protein sequence ID" value="PRQ54984.1"/>
    <property type="molecule type" value="Genomic_DNA"/>
</dbReference>
<proteinExistence type="predicted"/>
<evidence type="ECO:0000313" key="3">
    <source>
        <dbReference type="Proteomes" id="UP000238479"/>
    </source>
</evidence>
<gene>
    <name evidence="2" type="ORF">RchiOBHm_Chr1g0319621</name>
</gene>
<name>A0A2P6S8J9_ROSCH</name>